<dbReference type="Gene3D" id="1.25.40.10">
    <property type="entry name" value="Tetratricopeptide repeat domain"/>
    <property type="match status" value="1"/>
</dbReference>
<dbReference type="Proteomes" id="UP000681041">
    <property type="component" value="Chromosome"/>
</dbReference>
<dbReference type="SUPFAM" id="SSF48452">
    <property type="entry name" value="TPR-like"/>
    <property type="match status" value="1"/>
</dbReference>
<evidence type="ECO:0000256" key="1">
    <source>
        <dbReference type="SAM" id="Phobius"/>
    </source>
</evidence>
<evidence type="ECO:0000313" key="3">
    <source>
        <dbReference type="Proteomes" id="UP000681041"/>
    </source>
</evidence>
<feature type="transmembrane region" description="Helical" evidence="1">
    <location>
        <begin position="101"/>
        <end position="128"/>
    </location>
</feature>
<dbReference type="Pfam" id="PF14559">
    <property type="entry name" value="TPR_19"/>
    <property type="match status" value="1"/>
</dbReference>
<dbReference type="GeneID" id="64819506"/>
<reference evidence="2" key="1">
    <citation type="submission" date="2020-07" db="EMBL/GenBank/DDBJ databases">
        <title>Methanobacterium. sp. MethCan genome.</title>
        <authorList>
            <person name="Postec A."/>
            <person name="Quemeneur M."/>
        </authorList>
    </citation>
    <scope>NUCLEOTIDE SEQUENCE</scope>
    <source>
        <strain evidence="2">MethCAN</strain>
    </source>
</reference>
<gene>
    <name evidence="2" type="ORF">HYG87_02040</name>
</gene>
<dbReference type="Pfam" id="PF13181">
    <property type="entry name" value="TPR_8"/>
    <property type="match status" value="2"/>
</dbReference>
<dbReference type="RefSeq" id="WP_211533577.1">
    <property type="nucleotide sequence ID" value="NZ_CP058560.1"/>
</dbReference>
<dbReference type="KEGG" id="meme:HYG87_02040"/>
<protein>
    <submittedName>
        <fullName evidence="2">Tetratricopeptide repeat protein</fullName>
    </submittedName>
</protein>
<dbReference type="InterPro" id="IPR011990">
    <property type="entry name" value="TPR-like_helical_dom_sf"/>
</dbReference>
<name>A0A8T8K673_9EURY</name>
<keyword evidence="1" id="KW-1133">Transmembrane helix</keyword>
<dbReference type="EMBL" id="CP058560">
    <property type="protein sequence ID" value="QUH22633.1"/>
    <property type="molecule type" value="Genomic_DNA"/>
</dbReference>
<sequence length="357" mass="41519">MNKSSPTRTKQLKDILLVATYPLAFLLIIISILFYQYLVWPLGIFSLILLKMITESDQIMENNILWDTGLIFHKSNIDVLIMILIIWWLILPALFMPYMGFNYIVLALALIIIGIISYKIMVGILGYWSLKPYYDVFSNSICDYAQSKAALQSLLEKNPEDIMAWAALTLPLSGLKEYDELDRARKKALQGKLKTWPLIKKLQMSYFYSLLAISHENLKEYDLAQEYVDKALEYDDTGAMPLNLKGYILLKQEKIEEGAEYINKAFKLHVSQKELQLSKAYLFCKEGNYKRSHQIMDYILAHHPEYPYVYLRKGELLLEEGKIDEAKVYLNKFKMICPQDAELQEVVDKYALRLDSN</sequence>
<feature type="transmembrane region" description="Helical" evidence="1">
    <location>
        <begin position="12"/>
        <end position="32"/>
    </location>
</feature>
<accession>A0A8T8K673</accession>
<proteinExistence type="predicted"/>
<dbReference type="InterPro" id="IPR019734">
    <property type="entry name" value="TPR_rpt"/>
</dbReference>
<keyword evidence="3" id="KW-1185">Reference proteome</keyword>
<feature type="transmembrane region" description="Helical" evidence="1">
    <location>
        <begin position="75"/>
        <end position="95"/>
    </location>
</feature>
<keyword evidence="1" id="KW-0812">Transmembrane</keyword>
<dbReference type="SMART" id="SM00028">
    <property type="entry name" value="TPR"/>
    <property type="match status" value="3"/>
</dbReference>
<organism evidence="2 3">
    <name type="scientific">Methanobacterium alkalithermotolerans</name>
    <dbReference type="NCBI Taxonomy" id="2731220"/>
    <lineage>
        <taxon>Archaea</taxon>
        <taxon>Methanobacteriati</taxon>
        <taxon>Methanobacteriota</taxon>
        <taxon>Methanomada group</taxon>
        <taxon>Methanobacteria</taxon>
        <taxon>Methanobacteriales</taxon>
        <taxon>Methanobacteriaceae</taxon>
        <taxon>Methanobacterium</taxon>
    </lineage>
</organism>
<keyword evidence="1" id="KW-0472">Membrane</keyword>
<dbReference type="AlphaFoldDB" id="A0A8T8K673"/>
<evidence type="ECO:0000313" key="2">
    <source>
        <dbReference type="EMBL" id="QUH22633.1"/>
    </source>
</evidence>